<dbReference type="InterPro" id="IPR018797">
    <property type="entry name" value="FAM98"/>
</dbReference>
<reference evidence="4" key="1">
    <citation type="submission" date="2024-04" db="EMBL/GenBank/DDBJ databases">
        <title>Salinicola lusitanus LLJ914,a marine bacterium isolated from the Okinawa Trough.</title>
        <authorList>
            <person name="Li J."/>
        </authorList>
    </citation>
    <scope>NUCLEOTIDE SEQUENCE [LARGE SCALE GENOMIC DNA]</scope>
</reference>
<evidence type="ECO:0000313" key="3">
    <source>
        <dbReference type="EMBL" id="KAK7901647.1"/>
    </source>
</evidence>
<proteinExistence type="inferred from homology"/>
<evidence type="ECO:0000313" key="4">
    <source>
        <dbReference type="Proteomes" id="UP001460270"/>
    </source>
</evidence>
<dbReference type="EMBL" id="JBBPFD010000013">
    <property type="protein sequence ID" value="KAK7901647.1"/>
    <property type="molecule type" value="Genomic_DNA"/>
</dbReference>
<comment type="similarity">
    <text evidence="1">Belongs to the FAM98 family.</text>
</comment>
<organism evidence="3 4">
    <name type="scientific">Mugilogobius chulae</name>
    <name type="common">yellowstripe goby</name>
    <dbReference type="NCBI Taxonomy" id="88201"/>
    <lineage>
        <taxon>Eukaryota</taxon>
        <taxon>Metazoa</taxon>
        <taxon>Chordata</taxon>
        <taxon>Craniata</taxon>
        <taxon>Vertebrata</taxon>
        <taxon>Euteleostomi</taxon>
        <taxon>Actinopterygii</taxon>
        <taxon>Neopterygii</taxon>
        <taxon>Teleostei</taxon>
        <taxon>Neoteleostei</taxon>
        <taxon>Acanthomorphata</taxon>
        <taxon>Gobiaria</taxon>
        <taxon>Gobiiformes</taxon>
        <taxon>Gobioidei</taxon>
        <taxon>Gobiidae</taxon>
        <taxon>Gobionellinae</taxon>
        <taxon>Mugilogobius</taxon>
    </lineage>
</organism>
<dbReference type="GO" id="GO:0072669">
    <property type="term" value="C:tRNA-splicing ligase complex"/>
    <property type="evidence" value="ECO:0007669"/>
    <property type="project" value="TreeGrafter"/>
</dbReference>
<evidence type="ECO:0000256" key="1">
    <source>
        <dbReference type="ARBA" id="ARBA00007218"/>
    </source>
</evidence>
<dbReference type="PANTHER" id="PTHR31353:SF9">
    <property type="entry name" value="PROTEIN FAM98A"/>
    <property type="match status" value="1"/>
</dbReference>
<name>A0AAW0NNN0_9GOBI</name>
<dbReference type="Proteomes" id="UP001460270">
    <property type="component" value="Unassembled WGS sequence"/>
</dbReference>
<protein>
    <recommendedName>
        <fullName evidence="5">Family with sequence similarity 98 member A</fullName>
    </recommendedName>
</protein>
<keyword evidence="4" id="KW-1185">Reference proteome</keyword>
<gene>
    <name evidence="3" type="ORF">WMY93_018416</name>
</gene>
<accession>A0AAW0NNN0</accession>
<sequence length="622" mass="69742">MQVPGSDYVLFFSCRYQGLIMSCSFSDAGTRVPGSDNVLFFPSCRYQGLIMSCSFPHAGTRVPGSDYVLFFPSCRYQVPGSDYILFFLRCRYQGLIMPCSFSDADTRVPGSDNVLFFPSCRYQGLIMSCSFPHVPGSDNVLFFPSCRYQGPLLDDGSLDSASSGGATSPEFTKLCAWLTTELRLYCRLEENVHATNCPSEAAGFQLEMSGLLSELNCPYPVLTTGDLTQRFLHKNHCLLLLSFLISELEASRMSLVNCPQSRASDSGKALDGSPVFQELKGICVSLGMSKPPANITMFQFFTGIEKKLKEALNRVPPNHVGEPLLKKPLGPVHLEKIEAINQALVNEYEVRRKMLLKRLDVTVQSFGWSDRAKEIRALMLEKGFDKPWTILRSKWKNLKQRYMAEKRQLSRSGAGGKKTFKYFDLIDLILGNRPIVAAITSVINSSGESQKFRIFITAFVLQNLKTSFFFLDNTENEKDDDDSENQESEADGEEVDVDGESANGSAPRPTPVRQHFWSRSSRSSRFGEAQAFFETFLRQQDEQAERDRENIQSISSNLQTALMCFERCARASERQAQAMELMAASRVQGSYWPTPSPPHTSAPHNHLNPNADVSFPSSYYNL</sequence>
<feature type="compositionally biased region" description="Acidic residues" evidence="2">
    <location>
        <begin position="477"/>
        <end position="499"/>
    </location>
</feature>
<comment type="caution">
    <text evidence="3">The sequence shown here is derived from an EMBL/GenBank/DDBJ whole genome shotgun (WGS) entry which is preliminary data.</text>
</comment>
<evidence type="ECO:0000256" key="2">
    <source>
        <dbReference type="SAM" id="MobiDB-lite"/>
    </source>
</evidence>
<dbReference type="PANTHER" id="PTHR31353">
    <property type="entry name" value="FAM98"/>
    <property type="match status" value="1"/>
</dbReference>
<dbReference type="Pfam" id="PF10239">
    <property type="entry name" value="DUF2465"/>
    <property type="match status" value="1"/>
</dbReference>
<feature type="region of interest" description="Disordered" evidence="2">
    <location>
        <begin position="475"/>
        <end position="519"/>
    </location>
</feature>
<dbReference type="AlphaFoldDB" id="A0AAW0NNN0"/>
<evidence type="ECO:0008006" key="5">
    <source>
        <dbReference type="Google" id="ProtNLM"/>
    </source>
</evidence>